<feature type="repeat" description="ANK" evidence="3">
    <location>
        <begin position="32"/>
        <end position="64"/>
    </location>
</feature>
<dbReference type="RefSeq" id="XP_022082832.1">
    <property type="nucleotide sequence ID" value="XM_022227140.1"/>
</dbReference>
<dbReference type="GO" id="GO:0031436">
    <property type="term" value="C:BRCA1-BARD1 complex"/>
    <property type="evidence" value="ECO:0007669"/>
    <property type="project" value="TreeGrafter"/>
</dbReference>
<dbReference type="KEGG" id="aplc:110975046"/>
<accession>A0A8B7XRL3</accession>
<evidence type="ECO:0000256" key="2">
    <source>
        <dbReference type="ARBA" id="ARBA00023043"/>
    </source>
</evidence>
<dbReference type="Gene3D" id="1.25.40.20">
    <property type="entry name" value="Ankyrin repeat-containing domain"/>
    <property type="match status" value="1"/>
</dbReference>
<keyword evidence="4" id="KW-1185">Reference proteome</keyword>
<evidence type="ECO:0000313" key="5">
    <source>
        <dbReference type="RefSeq" id="XP_022082832.1"/>
    </source>
</evidence>
<dbReference type="InterPro" id="IPR002110">
    <property type="entry name" value="Ankyrin_rpt"/>
</dbReference>
<feature type="repeat" description="ANK" evidence="3">
    <location>
        <begin position="65"/>
        <end position="90"/>
    </location>
</feature>
<dbReference type="Proteomes" id="UP000694845">
    <property type="component" value="Unplaced"/>
</dbReference>
<keyword evidence="2 3" id="KW-0040">ANK repeat</keyword>
<dbReference type="Pfam" id="PF12796">
    <property type="entry name" value="Ank_2"/>
    <property type="match status" value="1"/>
</dbReference>
<sequence>MSRIQWACQNGDMDQLETLIEAGEDVNQELSQGRRPLHIAADYGQMEVIRKLTEKGADVNAIDKNGISVLLAAIFEGHTECVDFLLQKGAKKEGKFNGETYFELAEKDEIKELLK</sequence>
<dbReference type="GO" id="GO:0085020">
    <property type="term" value="P:protein K6-linked ubiquitination"/>
    <property type="evidence" value="ECO:0007669"/>
    <property type="project" value="TreeGrafter"/>
</dbReference>
<proteinExistence type="predicted"/>
<dbReference type="PROSITE" id="PS50088">
    <property type="entry name" value="ANK_REPEAT"/>
    <property type="match status" value="2"/>
</dbReference>
<protein>
    <submittedName>
        <fullName evidence="5">Myotrophin-like</fullName>
    </submittedName>
</protein>
<dbReference type="PROSITE" id="PS50297">
    <property type="entry name" value="ANK_REP_REGION"/>
    <property type="match status" value="2"/>
</dbReference>
<evidence type="ECO:0000256" key="3">
    <source>
        <dbReference type="PROSITE-ProRule" id="PRU00023"/>
    </source>
</evidence>
<dbReference type="SUPFAM" id="SSF48403">
    <property type="entry name" value="Ankyrin repeat"/>
    <property type="match status" value="1"/>
</dbReference>
<dbReference type="OMA" id="WEGHTRC"/>
<keyword evidence="1" id="KW-0677">Repeat</keyword>
<evidence type="ECO:0000256" key="1">
    <source>
        <dbReference type="ARBA" id="ARBA00022737"/>
    </source>
</evidence>
<evidence type="ECO:0000313" key="4">
    <source>
        <dbReference type="Proteomes" id="UP000694845"/>
    </source>
</evidence>
<dbReference type="PANTHER" id="PTHR24171:SF8">
    <property type="entry name" value="BRCA1-ASSOCIATED RING DOMAIN PROTEIN 1"/>
    <property type="match status" value="1"/>
</dbReference>
<dbReference type="OrthoDB" id="426293at2759"/>
<dbReference type="PRINTS" id="PR01415">
    <property type="entry name" value="ANKYRIN"/>
</dbReference>
<dbReference type="PANTHER" id="PTHR24171">
    <property type="entry name" value="ANKYRIN REPEAT DOMAIN-CONTAINING PROTEIN 39-RELATED"/>
    <property type="match status" value="1"/>
</dbReference>
<dbReference type="AlphaFoldDB" id="A0A8B7XRL3"/>
<reference evidence="5" key="1">
    <citation type="submission" date="2025-08" db="UniProtKB">
        <authorList>
            <consortium name="RefSeq"/>
        </authorList>
    </citation>
    <scope>IDENTIFICATION</scope>
</reference>
<dbReference type="GO" id="GO:0070531">
    <property type="term" value="C:BRCA1-A complex"/>
    <property type="evidence" value="ECO:0007669"/>
    <property type="project" value="TreeGrafter"/>
</dbReference>
<dbReference type="InterPro" id="IPR036770">
    <property type="entry name" value="Ankyrin_rpt-contain_sf"/>
</dbReference>
<organism evidence="4 5">
    <name type="scientific">Acanthaster planci</name>
    <name type="common">Crown-of-thorns starfish</name>
    <dbReference type="NCBI Taxonomy" id="133434"/>
    <lineage>
        <taxon>Eukaryota</taxon>
        <taxon>Metazoa</taxon>
        <taxon>Echinodermata</taxon>
        <taxon>Eleutherozoa</taxon>
        <taxon>Asterozoa</taxon>
        <taxon>Asteroidea</taxon>
        <taxon>Valvatacea</taxon>
        <taxon>Valvatida</taxon>
        <taxon>Acanthasteridae</taxon>
        <taxon>Acanthaster</taxon>
    </lineage>
</organism>
<gene>
    <name evidence="5" type="primary">LOC110975046</name>
</gene>
<dbReference type="GeneID" id="110975046"/>
<dbReference type="SMART" id="SM00248">
    <property type="entry name" value="ANK"/>
    <property type="match status" value="3"/>
</dbReference>
<name>A0A8B7XRL3_ACAPL</name>
<dbReference type="GO" id="GO:0004842">
    <property type="term" value="F:ubiquitin-protein transferase activity"/>
    <property type="evidence" value="ECO:0007669"/>
    <property type="project" value="TreeGrafter"/>
</dbReference>